<gene>
    <name evidence="1" type="ORF">NC653_028244</name>
</gene>
<protein>
    <submittedName>
        <fullName evidence="1">Uncharacterized protein</fullName>
    </submittedName>
</protein>
<comment type="caution">
    <text evidence="1">The sequence shown here is derived from an EMBL/GenBank/DDBJ whole genome shotgun (WGS) entry which is preliminary data.</text>
</comment>
<dbReference type="PANTHER" id="PTHR33641:SF15">
    <property type="entry name" value="AVR9_CF-9 RAPIDLY ELICITED PROTEIN"/>
    <property type="match status" value="1"/>
</dbReference>
<proteinExistence type="predicted"/>
<dbReference type="PANTHER" id="PTHR33641">
    <property type="entry name" value="OS06G0133500 PROTEIN"/>
    <property type="match status" value="1"/>
</dbReference>
<reference evidence="1" key="1">
    <citation type="journal article" date="2023" name="Mol. Ecol. Resour.">
        <title>Chromosome-level genome assembly of a triploid poplar Populus alba 'Berolinensis'.</title>
        <authorList>
            <person name="Chen S."/>
            <person name="Yu Y."/>
            <person name="Wang X."/>
            <person name="Wang S."/>
            <person name="Zhang T."/>
            <person name="Zhou Y."/>
            <person name="He R."/>
            <person name="Meng N."/>
            <person name="Wang Y."/>
            <person name="Liu W."/>
            <person name="Liu Z."/>
            <person name="Liu J."/>
            <person name="Guo Q."/>
            <person name="Huang H."/>
            <person name="Sederoff R.R."/>
            <person name="Wang G."/>
            <person name="Qu G."/>
            <person name="Chen S."/>
        </authorList>
    </citation>
    <scope>NUCLEOTIDE SEQUENCE</scope>
    <source>
        <strain evidence="1">SC-2020</strain>
    </source>
</reference>
<dbReference type="EMBL" id="JAQIZT010000011">
    <property type="protein sequence ID" value="KAJ6980370.1"/>
    <property type="molecule type" value="Genomic_DNA"/>
</dbReference>
<name>A0AAD6M8E7_9ROSI</name>
<dbReference type="AlphaFoldDB" id="A0AAD6M8E7"/>
<evidence type="ECO:0000313" key="2">
    <source>
        <dbReference type="Proteomes" id="UP001164929"/>
    </source>
</evidence>
<accession>A0AAD6M8E7</accession>
<dbReference type="Proteomes" id="UP001164929">
    <property type="component" value="Chromosome 11"/>
</dbReference>
<keyword evidence="2" id="KW-1185">Reference proteome</keyword>
<sequence length="152" mass="17823">MMRYFSIRRKFVNRDQALAKRSPIPKQLFLTFLLLKLRNKILLSSSQKILYYFLRFGVIDQDFVEEIMNSMFSSFDALCNEFLSQKVKSSFTFTTMDGNTKRVLSSKVAEDKLIKKQQGSSSRSLTRKQEKKMPRFAPELDGLNCFETIVNY</sequence>
<evidence type="ECO:0000313" key="1">
    <source>
        <dbReference type="EMBL" id="KAJ6980370.1"/>
    </source>
</evidence>
<organism evidence="1 2">
    <name type="scientific">Populus alba x Populus x berolinensis</name>
    <dbReference type="NCBI Taxonomy" id="444605"/>
    <lineage>
        <taxon>Eukaryota</taxon>
        <taxon>Viridiplantae</taxon>
        <taxon>Streptophyta</taxon>
        <taxon>Embryophyta</taxon>
        <taxon>Tracheophyta</taxon>
        <taxon>Spermatophyta</taxon>
        <taxon>Magnoliopsida</taxon>
        <taxon>eudicotyledons</taxon>
        <taxon>Gunneridae</taxon>
        <taxon>Pentapetalae</taxon>
        <taxon>rosids</taxon>
        <taxon>fabids</taxon>
        <taxon>Malpighiales</taxon>
        <taxon>Salicaceae</taxon>
        <taxon>Saliceae</taxon>
        <taxon>Populus</taxon>
    </lineage>
</organism>